<feature type="signal peptide" evidence="1">
    <location>
        <begin position="1"/>
        <end position="22"/>
    </location>
</feature>
<gene>
    <name evidence="2" type="ORF">TWF970_004901</name>
</gene>
<protein>
    <submittedName>
        <fullName evidence="2">Uncharacterized protein</fullName>
    </submittedName>
</protein>
<feature type="chain" id="PRO_5028970851" evidence="1">
    <location>
        <begin position="23"/>
        <end position="82"/>
    </location>
</feature>
<dbReference type="Proteomes" id="UP000474640">
    <property type="component" value="Unassembled WGS sequence"/>
</dbReference>
<organism evidence="2 3">
    <name type="scientific">Orbilia oligospora</name>
    <name type="common">Nematode-trapping fungus</name>
    <name type="synonym">Arthrobotrys oligospora</name>
    <dbReference type="NCBI Taxonomy" id="2813651"/>
    <lineage>
        <taxon>Eukaryota</taxon>
        <taxon>Fungi</taxon>
        <taxon>Dikarya</taxon>
        <taxon>Ascomycota</taxon>
        <taxon>Pezizomycotina</taxon>
        <taxon>Orbiliomycetes</taxon>
        <taxon>Orbiliales</taxon>
        <taxon>Orbiliaceae</taxon>
        <taxon>Orbilia</taxon>
    </lineage>
</organism>
<evidence type="ECO:0000313" key="3">
    <source>
        <dbReference type="Proteomes" id="UP000474640"/>
    </source>
</evidence>
<evidence type="ECO:0000256" key="1">
    <source>
        <dbReference type="SAM" id="SignalP"/>
    </source>
</evidence>
<reference evidence="2 3" key="1">
    <citation type="submission" date="2020-01" db="EMBL/GenBank/DDBJ databases">
        <authorList>
            <person name="Palmer J.M."/>
        </authorList>
    </citation>
    <scope>NUCLEOTIDE SEQUENCE [LARGE SCALE GENOMIC DNA]</scope>
    <source>
        <strain evidence="2 3">TWF970</strain>
    </source>
</reference>
<name>A0A7C8R9N2_ORBOL</name>
<sequence>MQFKNIILISTTTALFISSAAAAPAPKPNPNPWVDLYGGIVQDFTNSNGQYYNPTAGANADTPLYGLLTDGFTTYTGCYSGV</sequence>
<dbReference type="EMBL" id="JAABOJ010000026">
    <property type="protein sequence ID" value="KAF3278024.1"/>
    <property type="molecule type" value="Genomic_DNA"/>
</dbReference>
<dbReference type="OrthoDB" id="5394219at2759"/>
<proteinExistence type="predicted"/>
<dbReference type="AlphaFoldDB" id="A0A7C8R9N2"/>
<keyword evidence="1" id="KW-0732">Signal</keyword>
<accession>A0A7C8R9N2</accession>
<evidence type="ECO:0000313" key="2">
    <source>
        <dbReference type="EMBL" id="KAF3278024.1"/>
    </source>
</evidence>
<comment type="caution">
    <text evidence="2">The sequence shown here is derived from an EMBL/GenBank/DDBJ whole genome shotgun (WGS) entry which is preliminary data.</text>
</comment>